<dbReference type="Proteomes" id="UP001283361">
    <property type="component" value="Unassembled WGS sequence"/>
</dbReference>
<evidence type="ECO:0000256" key="7">
    <source>
        <dbReference type="ARBA" id="ARBA00023170"/>
    </source>
</evidence>
<dbReference type="PRINTS" id="PR00261">
    <property type="entry name" value="LDLRECEPTOR"/>
</dbReference>
<dbReference type="InterPro" id="IPR051221">
    <property type="entry name" value="LDLR-related"/>
</dbReference>
<dbReference type="SMART" id="SM00192">
    <property type="entry name" value="LDLa"/>
    <property type="match status" value="2"/>
</dbReference>
<evidence type="ECO:0000256" key="2">
    <source>
        <dbReference type="ARBA" id="ARBA00022692"/>
    </source>
</evidence>
<dbReference type="SUPFAM" id="SSF57424">
    <property type="entry name" value="LDL receptor-like module"/>
    <property type="match status" value="1"/>
</dbReference>
<feature type="domain" description="C-type lectin" evidence="11">
    <location>
        <begin position="264"/>
        <end position="378"/>
    </location>
</feature>
<dbReference type="CDD" id="cd00112">
    <property type="entry name" value="LDLa"/>
    <property type="match status" value="1"/>
</dbReference>
<keyword evidence="6 9" id="KW-1015">Disulfide bond</keyword>
<dbReference type="AlphaFoldDB" id="A0AAE1EBY4"/>
<evidence type="ECO:0000313" key="13">
    <source>
        <dbReference type="Proteomes" id="UP001283361"/>
    </source>
</evidence>
<dbReference type="InterPro" id="IPR001304">
    <property type="entry name" value="C-type_lectin-like"/>
</dbReference>
<gene>
    <name evidence="12" type="ORF">RRG08_059065</name>
</gene>
<keyword evidence="10" id="KW-0732">Signal</keyword>
<keyword evidence="5" id="KW-0472">Membrane</keyword>
<evidence type="ECO:0000256" key="8">
    <source>
        <dbReference type="ARBA" id="ARBA00023180"/>
    </source>
</evidence>
<dbReference type="PROSITE" id="PS50068">
    <property type="entry name" value="LDLRA_2"/>
    <property type="match status" value="1"/>
</dbReference>
<keyword evidence="13" id="KW-1185">Reference proteome</keyword>
<dbReference type="PROSITE" id="PS50041">
    <property type="entry name" value="C_TYPE_LECTIN_2"/>
    <property type="match status" value="1"/>
</dbReference>
<evidence type="ECO:0000256" key="10">
    <source>
        <dbReference type="SAM" id="SignalP"/>
    </source>
</evidence>
<evidence type="ECO:0000259" key="11">
    <source>
        <dbReference type="PROSITE" id="PS50041"/>
    </source>
</evidence>
<dbReference type="PANTHER" id="PTHR22722:SF14">
    <property type="entry name" value="MEGALIN, ISOFORM A"/>
    <property type="match status" value="1"/>
</dbReference>
<evidence type="ECO:0000256" key="3">
    <source>
        <dbReference type="ARBA" id="ARBA00022737"/>
    </source>
</evidence>
<reference evidence="12" key="1">
    <citation type="journal article" date="2023" name="G3 (Bethesda)">
        <title>A reference genome for the long-term kleptoplast-retaining sea slug Elysia crispata morphotype clarki.</title>
        <authorList>
            <person name="Eastman K.E."/>
            <person name="Pendleton A.L."/>
            <person name="Shaikh M.A."/>
            <person name="Suttiyut T."/>
            <person name="Ogas R."/>
            <person name="Tomko P."/>
            <person name="Gavelis G."/>
            <person name="Widhalm J.R."/>
            <person name="Wisecaver J.H."/>
        </authorList>
    </citation>
    <scope>NUCLEOTIDE SEQUENCE</scope>
    <source>
        <strain evidence="12">ECLA1</strain>
    </source>
</reference>
<dbReference type="InterPro" id="IPR036055">
    <property type="entry name" value="LDL_receptor-like_sf"/>
</dbReference>
<dbReference type="CDD" id="cd00037">
    <property type="entry name" value="CLECT"/>
    <property type="match status" value="1"/>
</dbReference>
<accession>A0AAE1EBY4</accession>
<dbReference type="Pfam" id="PF00059">
    <property type="entry name" value="Lectin_C"/>
    <property type="match status" value="1"/>
</dbReference>
<organism evidence="12 13">
    <name type="scientific">Elysia crispata</name>
    <name type="common">lettuce slug</name>
    <dbReference type="NCBI Taxonomy" id="231223"/>
    <lineage>
        <taxon>Eukaryota</taxon>
        <taxon>Metazoa</taxon>
        <taxon>Spiralia</taxon>
        <taxon>Lophotrochozoa</taxon>
        <taxon>Mollusca</taxon>
        <taxon>Gastropoda</taxon>
        <taxon>Heterobranchia</taxon>
        <taxon>Euthyneura</taxon>
        <taxon>Panpulmonata</taxon>
        <taxon>Sacoglossa</taxon>
        <taxon>Placobranchoidea</taxon>
        <taxon>Plakobranchidae</taxon>
        <taxon>Elysia</taxon>
    </lineage>
</organism>
<sequence length="678" mass="77397">MEKRLKVTLKWYFYFFTFAAFVFQADHGAHSAMAGGSVCCNTTSSILYVVNQEVTDEVTIQAVASFMRRTYHRLNSTGQSTQAAIAMIFQLFRERQSCWGMSFEPRDTMEEDIKQIQYYGKFSKDCNKAYRKNVESMKTSLLGSSGLDPADRLFVFIIDLDLPLDFFRVNKGIDVKSFVIFTHWRFSKRRVLPEDFNFYYKNQEQLTIENILHFEGPRAFNRSVPDVVDDIYREDENVVHQALVTREEDTIARLRFDDTERNVTWAYGKDICARRGMYLLSPRTSFEADRVADTIMQMAGNKSQDAQLKRTEFNVYIGLRRSKTSHGHRFEWTEGSNTLFYSKWAEGEPTDMTECVYWQFRQNDNGTVENVGWRSGSCGAAVVVVSVCQARIYALRHPMRVPDNISPVNDSELYAKGNFIKVKVNDHITIMALSQAVASGRLQQLFRDVDYVDIGGLVSHEMVRIGSREKEILLAALDPLFHVCKRSRWSVSADRKRNGVSLAEVCDGRPQCFTRSDEYGCRGLGHANCTSKFFTCRSSECVPLQYKCDLVYDCADGSDEDDCEDSECKHMQCSDGTCLPKPWHTDGQQDCENADDAPQKLSGSKTKDVCLFTCQRNECINKQKLEDDTRDCVGPEGPLDVTLKPAGSKYPRNTRRICLIYFSLLGGATRRHSKTCGQ</sequence>
<evidence type="ECO:0000256" key="1">
    <source>
        <dbReference type="ARBA" id="ARBA00004167"/>
    </source>
</evidence>
<name>A0AAE1EBY4_9GAST</name>
<proteinExistence type="predicted"/>
<dbReference type="GO" id="GO:0042562">
    <property type="term" value="F:hormone binding"/>
    <property type="evidence" value="ECO:0007669"/>
    <property type="project" value="TreeGrafter"/>
</dbReference>
<keyword evidence="4" id="KW-1133">Transmembrane helix</keyword>
<dbReference type="InterPro" id="IPR023415">
    <property type="entry name" value="LDLR_class-A_CS"/>
</dbReference>
<keyword evidence="3" id="KW-0677">Repeat</keyword>
<dbReference type="InterPro" id="IPR016186">
    <property type="entry name" value="C-type_lectin-like/link_sf"/>
</dbReference>
<dbReference type="InterPro" id="IPR016187">
    <property type="entry name" value="CTDL_fold"/>
</dbReference>
<dbReference type="GO" id="GO:0043235">
    <property type="term" value="C:receptor complex"/>
    <property type="evidence" value="ECO:0007669"/>
    <property type="project" value="TreeGrafter"/>
</dbReference>
<evidence type="ECO:0000256" key="6">
    <source>
        <dbReference type="ARBA" id="ARBA00023157"/>
    </source>
</evidence>
<feature type="disulfide bond" evidence="9">
    <location>
        <begin position="548"/>
        <end position="563"/>
    </location>
</feature>
<comment type="caution">
    <text evidence="12">The sequence shown here is derived from an EMBL/GenBank/DDBJ whole genome shotgun (WGS) entry which is preliminary data.</text>
</comment>
<dbReference type="PANTHER" id="PTHR22722">
    <property type="entry name" value="LOW-DENSITY LIPOPROTEIN RECEPTOR-RELATED PROTEIN 2-RELATED"/>
    <property type="match status" value="1"/>
</dbReference>
<dbReference type="Gene3D" id="3.10.100.10">
    <property type="entry name" value="Mannose-Binding Protein A, subunit A"/>
    <property type="match status" value="1"/>
</dbReference>
<protein>
    <recommendedName>
        <fullName evidence="11">C-type lectin domain-containing protein</fullName>
    </recommendedName>
</protein>
<dbReference type="InterPro" id="IPR002172">
    <property type="entry name" value="LDrepeatLR_classA_rpt"/>
</dbReference>
<dbReference type="Pfam" id="PF00057">
    <property type="entry name" value="Ldl_recept_a"/>
    <property type="match status" value="1"/>
</dbReference>
<dbReference type="GO" id="GO:0016324">
    <property type="term" value="C:apical plasma membrane"/>
    <property type="evidence" value="ECO:0007669"/>
    <property type="project" value="TreeGrafter"/>
</dbReference>
<dbReference type="SUPFAM" id="SSF56436">
    <property type="entry name" value="C-type lectin-like"/>
    <property type="match status" value="1"/>
</dbReference>
<evidence type="ECO:0000313" key="12">
    <source>
        <dbReference type="EMBL" id="KAK3801362.1"/>
    </source>
</evidence>
<comment type="subcellular location">
    <subcellularLocation>
        <location evidence="1">Membrane</location>
        <topology evidence="1">Single-pass membrane protein</topology>
    </subcellularLocation>
</comment>
<feature type="signal peptide" evidence="10">
    <location>
        <begin position="1"/>
        <end position="24"/>
    </location>
</feature>
<evidence type="ECO:0000256" key="5">
    <source>
        <dbReference type="ARBA" id="ARBA00023136"/>
    </source>
</evidence>
<dbReference type="EMBL" id="JAWDGP010000325">
    <property type="protein sequence ID" value="KAK3801362.1"/>
    <property type="molecule type" value="Genomic_DNA"/>
</dbReference>
<feature type="disulfide bond" evidence="9">
    <location>
        <begin position="536"/>
        <end position="554"/>
    </location>
</feature>
<feature type="disulfide bond" evidence="9">
    <location>
        <begin position="529"/>
        <end position="541"/>
    </location>
</feature>
<evidence type="ECO:0000256" key="9">
    <source>
        <dbReference type="PROSITE-ProRule" id="PRU00124"/>
    </source>
</evidence>
<dbReference type="SMART" id="SM00034">
    <property type="entry name" value="CLECT"/>
    <property type="match status" value="1"/>
</dbReference>
<dbReference type="PROSITE" id="PS01209">
    <property type="entry name" value="LDLRA_1"/>
    <property type="match status" value="1"/>
</dbReference>
<evidence type="ECO:0000256" key="4">
    <source>
        <dbReference type="ARBA" id="ARBA00022989"/>
    </source>
</evidence>
<keyword evidence="7" id="KW-0675">Receptor</keyword>
<dbReference type="GO" id="GO:0006898">
    <property type="term" value="P:receptor-mediated endocytosis"/>
    <property type="evidence" value="ECO:0007669"/>
    <property type="project" value="TreeGrafter"/>
</dbReference>
<keyword evidence="8" id="KW-0325">Glycoprotein</keyword>
<keyword evidence="2" id="KW-0812">Transmembrane</keyword>
<feature type="chain" id="PRO_5042099294" description="C-type lectin domain-containing protein" evidence="10">
    <location>
        <begin position="25"/>
        <end position="678"/>
    </location>
</feature>
<dbReference type="Gene3D" id="4.10.400.10">
    <property type="entry name" value="Low-density Lipoprotein Receptor"/>
    <property type="match status" value="1"/>
</dbReference>